<dbReference type="GO" id="GO:0090729">
    <property type="term" value="F:toxin activity"/>
    <property type="evidence" value="ECO:0007669"/>
    <property type="project" value="UniProtKB-KW"/>
</dbReference>
<evidence type="ECO:0000313" key="17">
    <source>
        <dbReference type="EMBL" id="HAD2682716.1"/>
    </source>
</evidence>
<dbReference type="EC" id="3.1.-.-" evidence="8"/>
<proteinExistence type="inferred from homology"/>
<dbReference type="EMBL" id="AAIBIS010000019">
    <property type="protein sequence ID" value="ECC3990148.1"/>
    <property type="molecule type" value="Genomic_DNA"/>
</dbReference>
<evidence type="ECO:0000256" key="6">
    <source>
        <dbReference type="ARBA" id="ARBA00022842"/>
    </source>
</evidence>
<evidence type="ECO:0000313" key="18">
    <source>
        <dbReference type="EMBL" id="HAD2740297.1"/>
    </source>
</evidence>
<dbReference type="InterPro" id="IPR029060">
    <property type="entry name" value="PIN-like_dom_sf"/>
</dbReference>
<dbReference type="GO" id="GO:0004540">
    <property type="term" value="F:RNA nuclease activity"/>
    <property type="evidence" value="ECO:0007669"/>
    <property type="project" value="InterPro"/>
</dbReference>
<evidence type="ECO:0000313" key="13">
    <source>
        <dbReference type="EMBL" id="HAD2178514.1"/>
    </source>
</evidence>
<dbReference type="GO" id="GO:0016787">
    <property type="term" value="F:hydrolase activity"/>
    <property type="evidence" value="ECO:0007669"/>
    <property type="project" value="UniProtKB-KW"/>
</dbReference>
<evidence type="ECO:0000256" key="4">
    <source>
        <dbReference type="ARBA" id="ARBA00022723"/>
    </source>
</evidence>
<reference evidence="10" key="2">
    <citation type="submission" date="2018-07" db="EMBL/GenBank/DDBJ databases">
        <authorList>
            <consortium name="GenomeTrakr network: Whole genome sequencing for foodborne pathogen traceback"/>
        </authorList>
    </citation>
    <scope>NUCLEOTIDE SEQUENCE</scope>
    <source>
        <strain evidence="11">ADRDL-1626</strain>
        <strain evidence="10">MDH-2014-00544</strain>
    </source>
</reference>
<evidence type="ECO:0000256" key="2">
    <source>
        <dbReference type="ARBA" id="ARBA00022649"/>
    </source>
</evidence>
<keyword evidence="2 8" id="KW-1277">Toxin-antitoxin system</keyword>
<comment type="cofactor">
    <cofactor evidence="1 8">
        <name>Mg(2+)</name>
        <dbReference type="ChEBI" id="CHEBI:18420"/>
    </cofactor>
</comment>
<organism evidence="12">
    <name type="scientific">Salmonella enterica I</name>
    <dbReference type="NCBI Taxonomy" id="59201"/>
    <lineage>
        <taxon>Bacteria</taxon>
        <taxon>Pseudomonadati</taxon>
        <taxon>Pseudomonadota</taxon>
        <taxon>Gammaproteobacteria</taxon>
        <taxon>Enterobacterales</taxon>
        <taxon>Enterobacteriaceae</taxon>
        <taxon>Salmonella</taxon>
    </lineage>
</organism>
<dbReference type="PANTHER" id="PTHR33653">
    <property type="entry name" value="RIBONUCLEASE VAPC2"/>
    <property type="match status" value="1"/>
</dbReference>
<name>A0A3Z2MYW4_SALET</name>
<comment type="similarity">
    <text evidence="7 8">Belongs to the PINc/VapC protein family.</text>
</comment>
<comment type="function">
    <text evidence="8">Toxic component of a toxin-antitoxin (TA) system. A site-specific tRNA-(fMet) endonuclease, it cleaves both charged and uncharged tRNA-(fMet) between positions 38 and 39 at the anticodon stem-loop boundary. Its toxic effects are neutralized by expression of cognate antitoxin VapB.</text>
</comment>
<feature type="domain" description="PIN" evidence="9">
    <location>
        <begin position="9"/>
        <end position="134"/>
    </location>
</feature>
<dbReference type="CDD" id="cd09881">
    <property type="entry name" value="PIN_VapC4-5_FitB-like"/>
    <property type="match status" value="1"/>
</dbReference>
<dbReference type="HAMAP" id="MF_00265">
    <property type="entry name" value="VapC_Nob1"/>
    <property type="match status" value="1"/>
</dbReference>
<evidence type="ECO:0000313" key="11">
    <source>
        <dbReference type="EMBL" id="ECC3990148.1"/>
    </source>
</evidence>
<evidence type="ECO:0000256" key="5">
    <source>
        <dbReference type="ARBA" id="ARBA00022801"/>
    </source>
</evidence>
<dbReference type="EMBL" id="DAAOES010000018">
    <property type="protein sequence ID" value="HAD2740297.1"/>
    <property type="molecule type" value="Genomic_DNA"/>
</dbReference>
<evidence type="ECO:0000256" key="8">
    <source>
        <dbReference type="HAMAP-Rule" id="MF_00265"/>
    </source>
</evidence>
<dbReference type="EMBL" id="DAAOEG010000016">
    <property type="protein sequence ID" value="HAD2682716.1"/>
    <property type="molecule type" value="Genomic_DNA"/>
</dbReference>
<evidence type="ECO:0000313" key="15">
    <source>
        <dbReference type="EMBL" id="HAD2254331.1"/>
    </source>
</evidence>
<evidence type="ECO:0000313" key="16">
    <source>
        <dbReference type="EMBL" id="HAD2391540.1"/>
    </source>
</evidence>
<accession>A0A3Z2MYW4</accession>
<keyword evidence="3 8" id="KW-0540">Nuclease</keyword>
<sequence length="142" mass="15483">MKQPRTKTYMLDTCICSFIMREQSEAVLKRLEQAVLRGHRIVISAITYSEMRFGATGPKASPRLVQLVDAFCARLDAILPWDRAAVDATTEIKVALCLAGTPIGPNDTAIAGHAIAAGAVLVTNNTREFERVPGLVLEDWVS</sequence>
<dbReference type="EMBL" id="AAGQKD010000023">
    <property type="protein sequence ID" value="EBQ8847969.1"/>
    <property type="molecule type" value="Genomic_DNA"/>
</dbReference>
<dbReference type="SUPFAM" id="SSF88723">
    <property type="entry name" value="PIN domain-like"/>
    <property type="match status" value="1"/>
</dbReference>
<dbReference type="EMBL" id="DAAOAD010000016">
    <property type="protein sequence ID" value="HAD2178514.1"/>
    <property type="molecule type" value="Genomic_DNA"/>
</dbReference>
<dbReference type="Pfam" id="PF01850">
    <property type="entry name" value="PIN"/>
    <property type="match status" value="1"/>
</dbReference>
<keyword evidence="4 8" id="KW-0479">Metal-binding</keyword>
<gene>
    <name evidence="8" type="primary">vapC</name>
    <name evidence="11" type="ORF">CVB07_21945</name>
    <name evidence="12" type="ORF">G1G60_23515</name>
    <name evidence="13" type="ORF">G1G62_23530</name>
    <name evidence="16" type="ORF">G1G82_23285</name>
    <name evidence="14" type="ORF">G1G84_23530</name>
    <name evidence="15" type="ORF">G1H00_23295</name>
    <name evidence="18" type="ORF">G1H39_23210</name>
    <name evidence="17" type="ORF">G1H87_23530</name>
    <name evidence="10" type="ORF">MB64_19690</name>
</gene>
<feature type="binding site" evidence="8">
    <location>
        <position position="107"/>
    </location>
    <ligand>
        <name>Mg(2+)</name>
        <dbReference type="ChEBI" id="CHEBI:18420"/>
    </ligand>
</feature>
<keyword evidence="8" id="KW-0800">Toxin</keyword>
<evidence type="ECO:0000313" key="14">
    <source>
        <dbReference type="EMBL" id="HAD2235336.1"/>
    </source>
</evidence>
<dbReference type="RefSeq" id="WP_000812999.1">
    <property type="nucleotide sequence ID" value="NZ_QRDD01000011.1"/>
</dbReference>
<dbReference type="InterPro" id="IPR022907">
    <property type="entry name" value="VapC_family"/>
</dbReference>
<protein>
    <recommendedName>
        <fullName evidence="8">tRNA(fMet)-specific endonuclease VapC</fullName>
        <ecNumber evidence="8">3.1.-.-</ecNumber>
    </recommendedName>
    <alternativeName>
        <fullName evidence="8">RNase VapC</fullName>
    </alternativeName>
    <alternativeName>
        <fullName evidence="8">Toxin VapC</fullName>
    </alternativeName>
</protein>
<evidence type="ECO:0000313" key="12">
    <source>
        <dbReference type="EMBL" id="HAD2122534.1"/>
    </source>
</evidence>
<evidence type="ECO:0000256" key="7">
    <source>
        <dbReference type="ARBA" id="ARBA00038093"/>
    </source>
</evidence>
<reference evidence="12" key="1">
    <citation type="journal article" date="2018" name="Genome Biol.">
        <title>SKESA: strategic k-mer extension for scrupulous assemblies.</title>
        <authorList>
            <person name="Souvorov A."/>
            <person name="Agarwala R."/>
            <person name="Lipman D.J."/>
        </authorList>
    </citation>
    <scope>NUCLEOTIDE SEQUENCE</scope>
    <source>
        <strain evidence="12">Salmonella enterica subsp. enterica</strain>
    </source>
</reference>
<comment type="caution">
    <text evidence="12">The sequence shown here is derived from an EMBL/GenBank/DDBJ whole genome shotgun (WGS) entry which is preliminary data.</text>
</comment>
<dbReference type="GO" id="GO:0000287">
    <property type="term" value="F:magnesium ion binding"/>
    <property type="evidence" value="ECO:0007669"/>
    <property type="project" value="UniProtKB-UniRule"/>
</dbReference>
<keyword evidence="6 8" id="KW-0460">Magnesium</keyword>
<dbReference type="InterPro" id="IPR050556">
    <property type="entry name" value="Type_II_TA_system_RNase"/>
</dbReference>
<evidence type="ECO:0000256" key="1">
    <source>
        <dbReference type="ARBA" id="ARBA00001946"/>
    </source>
</evidence>
<dbReference type="InterPro" id="IPR002716">
    <property type="entry name" value="PIN_dom"/>
</dbReference>
<dbReference type="AlphaFoldDB" id="A0A3Z2MYW4"/>
<dbReference type="EMBL" id="DAANZS010000017">
    <property type="protein sequence ID" value="HAD2122534.1"/>
    <property type="molecule type" value="Genomic_DNA"/>
</dbReference>
<evidence type="ECO:0000256" key="3">
    <source>
        <dbReference type="ARBA" id="ARBA00022722"/>
    </source>
</evidence>
<keyword evidence="5 8" id="KW-0378">Hydrolase</keyword>
<evidence type="ECO:0000259" key="9">
    <source>
        <dbReference type="Pfam" id="PF01850"/>
    </source>
</evidence>
<dbReference type="EMBL" id="DAAOBS010000016">
    <property type="protein sequence ID" value="HAD2391540.1"/>
    <property type="molecule type" value="Genomic_DNA"/>
</dbReference>
<dbReference type="EMBL" id="DAAOAQ010000017">
    <property type="protein sequence ID" value="HAD2235336.1"/>
    <property type="molecule type" value="Genomic_DNA"/>
</dbReference>
<dbReference type="Gene3D" id="3.40.50.1010">
    <property type="entry name" value="5'-nuclease"/>
    <property type="match status" value="1"/>
</dbReference>
<evidence type="ECO:0000313" key="10">
    <source>
        <dbReference type="EMBL" id="EBQ8847969.1"/>
    </source>
</evidence>
<dbReference type="EMBL" id="DAAOAV010000017">
    <property type="protein sequence ID" value="HAD2254331.1"/>
    <property type="molecule type" value="Genomic_DNA"/>
</dbReference>
<dbReference type="PANTHER" id="PTHR33653:SF1">
    <property type="entry name" value="RIBONUCLEASE VAPC2"/>
    <property type="match status" value="1"/>
</dbReference>
<feature type="binding site" evidence="8">
    <location>
        <position position="12"/>
    </location>
    <ligand>
        <name>Mg(2+)</name>
        <dbReference type="ChEBI" id="CHEBI:18420"/>
    </ligand>
</feature>
<reference evidence="12" key="3">
    <citation type="submission" date="2019-01" db="EMBL/GenBank/DDBJ databases">
        <authorList>
            <consortium name="NCBI Pathogen Detection Project"/>
        </authorList>
    </citation>
    <scope>NUCLEOTIDE SEQUENCE</scope>
    <source>
        <strain evidence="12">Salmonella enterica subsp. enterica</strain>
    </source>
</reference>